<reference evidence="2 3" key="1">
    <citation type="journal article" date="2018" name="PLoS ONE">
        <title>The draft genome of Kipferlia bialata reveals reductive genome evolution in fornicate parasites.</title>
        <authorList>
            <person name="Tanifuji G."/>
            <person name="Takabayashi S."/>
            <person name="Kume K."/>
            <person name="Takagi M."/>
            <person name="Nakayama T."/>
            <person name="Kamikawa R."/>
            <person name="Inagaki Y."/>
            <person name="Hashimoto T."/>
        </authorList>
    </citation>
    <scope>NUCLEOTIDE SEQUENCE [LARGE SCALE GENOMIC DNA]</scope>
    <source>
        <strain evidence="2">NY0173</strain>
    </source>
</reference>
<feature type="compositionally biased region" description="Basic and acidic residues" evidence="1">
    <location>
        <begin position="703"/>
        <end position="730"/>
    </location>
</feature>
<feature type="region of interest" description="Disordered" evidence="1">
    <location>
        <begin position="669"/>
        <end position="764"/>
    </location>
</feature>
<feature type="region of interest" description="Disordered" evidence="1">
    <location>
        <begin position="98"/>
        <end position="202"/>
    </location>
</feature>
<feature type="compositionally biased region" description="Basic and acidic residues" evidence="1">
    <location>
        <begin position="147"/>
        <end position="166"/>
    </location>
</feature>
<evidence type="ECO:0000313" key="2">
    <source>
        <dbReference type="EMBL" id="GIQ85418.1"/>
    </source>
</evidence>
<feature type="compositionally biased region" description="Basic and acidic residues" evidence="1">
    <location>
        <begin position="50"/>
        <end position="62"/>
    </location>
</feature>
<proteinExistence type="predicted"/>
<feature type="compositionally biased region" description="Pro residues" evidence="1">
    <location>
        <begin position="328"/>
        <end position="340"/>
    </location>
</feature>
<feature type="compositionally biased region" description="Basic and acidic residues" evidence="1">
    <location>
        <begin position="225"/>
        <end position="236"/>
    </location>
</feature>
<accession>A0A9K3D099</accession>
<comment type="caution">
    <text evidence="2">The sequence shown here is derived from an EMBL/GenBank/DDBJ whole genome shotgun (WGS) entry which is preliminary data.</text>
</comment>
<dbReference type="AlphaFoldDB" id="A0A9K3D099"/>
<feature type="compositionally biased region" description="Low complexity" evidence="1">
    <location>
        <begin position="517"/>
        <end position="533"/>
    </location>
</feature>
<feature type="compositionally biased region" description="Basic and acidic residues" evidence="1">
    <location>
        <begin position="264"/>
        <end position="280"/>
    </location>
</feature>
<dbReference type="EMBL" id="BDIP01001930">
    <property type="protein sequence ID" value="GIQ85418.1"/>
    <property type="molecule type" value="Genomic_DNA"/>
</dbReference>
<sequence length="995" mass="109475">MEANDSLANVLGDIKALRERRRATRERLGGTTIPAMPRALSSADHAFGAVDREREGGRDTHRPSLPPAIVTERERDTGAVLNVDTLLSQMDSRARVYDPISLDGPEGSPVAPTGTEKGERETGGERDTHTRGEGDKTTRGIDLFLAEMRENSKGVEGERATDERVGVHSPIEIEGESGRERERLRVPLTEDSDTKRERLSQSVSALPLRHSVVARRILQAARERELGEMGRARETESSGTLTMSLSPVHSTVSPVHTTIAKAPKSGERERGRERERESPKLIRAASPPRPTVASPIAPDVATATTTPSPMDSVPDREGARERETVSIPDPPSPGPIPPYTRPAGVHVLQHTERVAALSVPQHVSHSNGVTNTAEREREEREIVAVPKHAHVSHSGVSAMGGGGREREETETGVPSTVAPSLTKGRRHPGMGGYRGGVSTDGERGRERDSRVGDFHGGMERREPSRDTRERERERAGRSRLAASRVSRPSRVSLSRSPPTDTERKGERERSDKQEGQPLATTAAPSSSLSPPSRQQEERGVKRERERVADRGVTTHRVMPSRPSRSVPMRAARQIRRQPLRVQWTPPDTATVADSGVETQSHAVTERKGETVADKGVDREGPLTYGALQSSLVPRERGTDASRVRVGRERERVGETWRKYVAEAGTPHIRSSAVSSRIGEQPRLLRASSVNRSRPRSPALHPTQSREVDTTDRERERTADTTLSRERERVSSRARPASPLTASLSLSPTSRLGDFSTPSVPHIKGAEGERGRVHTLTRARGRSRSLARASRILLELDMEMEGEREMQTPMEEERSHPLYASSVASRSSAALRATSSRPTSVSSSSMGTALRTTRSVSTSRASRFLARLDAESRLGEREDRLERQRGKQREREREPLPVVPVRPTSSVIEHRERERETSLVPVSQVQRERERERDVQGVGVVSRVPISTPRASAPSLPRGMGGSARVRAMQLLSRMEEEEVEPSPQPTLLRASGVHT</sequence>
<feature type="compositionally biased region" description="Basic and acidic residues" evidence="1">
    <location>
        <begin position="875"/>
        <end position="894"/>
    </location>
</feature>
<feature type="compositionally biased region" description="Low complexity" evidence="1">
    <location>
        <begin position="478"/>
        <end position="498"/>
    </location>
</feature>
<feature type="region of interest" description="Disordered" evidence="1">
    <location>
        <begin position="973"/>
        <end position="995"/>
    </location>
</feature>
<feature type="compositionally biased region" description="Basic and acidic residues" evidence="1">
    <location>
        <begin position="500"/>
        <end position="514"/>
    </location>
</feature>
<feature type="compositionally biased region" description="Basic and acidic residues" evidence="1">
    <location>
        <begin position="440"/>
        <end position="476"/>
    </location>
</feature>
<feature type="region of interest" description="Disordered" evidence="1">
    <location>
        <begin position="356"/>
        <end position="571"/>
    </location>
</feature>
<feature type="compositionally biased region" description="Low complexity" evidence="1">
    <location>
        <begin position="732"/>
        <end position="751"/>
    </location>
</feature>
<feature type="region of interest" description="Disordered" evidence="1">
    <location>
        <begin position="592"/>
        <end position="621"/>
    </location>
</feature>
<gene>
    <name evidence="2" type="ORF">KIPB_007079</name>
</gene>
<evidence type="ECO:0000256" key="1">
    <source>
        <dbReference type="SAM" id="MobiDB-lite"/>
    </source>
</evidence>
<keyword evidence="3" id="KW-1185">Reference proteome</keyword>
<feature type="compositionally biased region" description="Basic and acidic residues" evidence="1">
    <location>
        <begin position="176"/>
        <end position="185"/>
    </location>
</feature>
<evidence type="ECO:0000313" key="3">
    <source>
        <dbReference type="Proteomes" id="UP000265618"/>
    </source>
</evidence>
<feature type="region of interest" description="Disordered" evidence="1">
    <location>
        <begin position="821"/>
        <end position="859"/>
    </location>
</feature>
<feature type="compositionally biased region" description="Polar residues" evidence="1">
    <location>
        <begin position="361"/>
        <end position="372"/>
    </location>
</feature>
<feature type="compositionally biased region" description="Basic and acidic residues" evidence="1">
    <location>
        <begin position="534"/>
        <end position="549"/>
    </location>
</feature>
<protein>
    <submittedName>
        <fullName evidence="2">Uncharacterized protein</fullName>
    </submittedName>
</protein>
<organism evidence="2 3">
    <name type="scientific">Kipferlia bialata</name>
    <dbReference type="NCBI Taxonomy" id="797122"/>
    <lineage>
        <taxon>Eukaryota</taxon>
        <taxon>Metamonada</taxon>
        <taxon>Carpediemonas-like organisms</taxon>
        <taxon>Kipferlia</taxon>
    </lineage>
</organism>
<feature type="region of interest" description="Disordered" evidence="1">
    <location>
        <begin position="875"/>
        <end position="914"/>
    </location>
</feature>
<feature type="region of interest" description="Disordered" evidence="1">
    <location>
        <begin position="20"/>
        <end position="69"/>
    </location>
</feature>
<feature type="compositionally biased region" description="Polar residues" evidence="1">
    <location>
        <begin position="237"/>
        <end position="256"/>
    </location>
</feature>
<feature type="compositionally biased region" description="Basic and acidic residues" evidence="1">
    <location>
        <begin position="603"/>
        <end position="620"/>
    </location>
</feature>
<feature type="region of interest" description="Disordered" evidence="1">
    <location>
        <begin position="225"/>
        <end position="342"/>
    </location>
</feature>
<feature type="compositionally biased region" description="Basic and acidic residues" evidence="1">
    <location>
        <begin position="116"/>
        <end position="139"/>
    </location>
</feature>
<name>A0A9K3D099_9EUKA</name>
<dbReference type="Proteomes" id="UP000265618">
    <property type="component" value="Unassembled WGS sequence"/>
</dbReference>
<feature type="compositionally biased region" description="Basic and acidic residues" evidence="1">
    <location>
        <begin position="373"/>
        <end position="382"/>
    </location>
</feature>
<feature type="compositionally biased region" description="Basic and acidic residues" evidence="1">
    <location>
        <begin position="313"/>
        <end position="324"/>
    </location>
</feature>